<evidence type="ECO:0000256" key="1">
    <source>
        <dbReference type="SAM" id="Coils"/>
    </source>
</evidence>
<keyword evidence="1" id="KW-0175">Coiled coil</keyword>
<dbReference type="AlphaFoldDB" id="A0A081D8T8"/>
<dbReference type="EMBL" id="BBLG01000001">
    <property type="protein sequence ID" value="GAK75334.1"/>
    <property type="molecule type" value="Genomic_DNA"/>
</dbReference>
<gene>
    <name evidence="2" type="ORF">JCM19296_912</name>
</gene>
<dbReference type="Proteomes" id="UP000028980">
    <property type="component" value="Unassembled WGS sequence"/>
</dbReference>
<organism evidence="2 3">
    <name type="scientific">Nonlabens ulvanivorans</name>
    <name type="common">Persicivirga ulvanivorans</name>
    <dbReference type="NCBI Taxonomy" id="906888"/>
    <lineage>
        <taxon>Bacteria</taxon>
        <taxon>Pseudomonadati</taxon>
        <taxon>Bacteroidota</taxon>
        <taxon>Flavobacteriia</taxon>
        <taxon>Flavobacteriales</taxon>
        <taxon>Flavobacteriaceae</taxon>
        <taxon>Nonlabens</taxon>
    </lineage>
</organism>
<comment type="caution">
    <text evidence="2">The sequence shown here is derived from an EMBL/GenBank/DDBJ whole genome shotgun (WGS) entry which is preliminary data.</text>
</comment>
<feature type="coiled-coil region" evidence="1">
    <location>
        <begin position="186"/>
        <end position="213"/>
    </location>
</feature>
<proteinExistence type="predicted"/>
<evidence type="ECO:0000313" key="2">
    <source>
        <dbReference type="EMBL" id="GAK75334.1"/>
    </source>
</evidence>
<evidence type="ECO:0008006" key="4">
    <source>
        <dbReference type="Google" id="ProtNLM"/>
    </source>
</evidence>
<accession>A0A081D8T8</accession>
<name>A0A081D8T8_NONUL</name>
<protein>
    <recommendedName>
        <fullName evidence="4">TPR domain protein</fullName>
    </recommendedName>
</protein>
<sequence>MTGGSRKENIIKNDKLSIMNLKTTFLTFVAVISIAFAKAQEAGDCNVMLSIFAENAKAKNYDEAYKQLGDLVTNCPDASAAIYQYGEIIYEHRLRKKIGDEGANAQGLIDMLNAQITKFGDKVNTSKKKIEMASKMYKYGIGEQSNQYMMLEDVFTKDPDNFTDPNGMITYFKLAEKEYKSSKIDLQKLFDTYDALTERIAQVQDERSTVIQQLLDKKETEGSLTEKEEKTIVNQEKNLKNYNIVNKSVNGTLGQLADCDKLIPLYEQDFDSQQSDEKWLGNVLRRLQSKDCTDAPLYVRSVKALHVLKPSWKTAYGLGNIATTQSEKFQYWDQAIELGADNDTKSRIHYKKAEIFKGKGQYGSAKKEYLASNAAKPSFGLPFLRIANLVASSANSCGTTPFEKRAVNWLAARYADKAGSVDASLKSTAAKTAASYRGRAPQKSEIFMEKAYNSGDTIRFNCWVGDSVRIP</sequence>
<evidence type="ECO:0000313" key="3">
    <source>
        <dbReference type="Proteomes" id="UP000028980"/>
    </source>
</evidence>
<reference evidence="2 3" key="1">
    <citation type="journal article" date="2014" name="Genome Announc.">
        <title>Draft Genome Sequences of Marine Flavobacterium Nonlabens Strains NR17, NR24, NR27, NR32, NR33, and Ara13.</title>
        <authorList>
            <person name="Nakanishi M."/>
            <person name="Meirelles P."/>
            <person name="Suzuki R."/>
            <person name="Takatani N."/>
            <person name="Mino S."/>
            <person name="Suda W."/>
            <person name="Oshima K."/>
            <person name="Hattori M."/>
            <person name="Ohkuma M."/>
            <person name="Hosokawa M."/>
            <person name="Miyashita K."/>
            <person name="Thompson F.L."/>
            <person name="Niwa A."/>
            <person name="Sawabe T."/>
            <person name="Sawabe T."/>
        </authorList>
    </citation>
    <scope>NUCLEOTIDE SEQUENCE [LARGE SCALE GENOMIC DNA]</scope>
    <source>
        <strain evidence="3">JCM19296</strain>
    </source>
</reference>